<feature type="compositionally biased region" description="Polar residues" evidence="1">
    <location>
        <begin position="156"/>
        <end position="168"/>
    </location>
</feature>
<keyword evidence="2" id="KW-1133">Transmembrane helix</keyword>
<proteinExistence type="predicted"/>
<gene>
    <name evidence="3" type="ORF">RFI_38771</name>
</gene>
<dbReference type="OrthoDB" id="445675at2759"/>
<organism evidence="3 4">
    <name type="scientific">Reticulomyxa filosa</name>
    <dbReference type="NCBI Taxonomy" id="46433"/>
    <lineage>
        <taxon>Eukaryota</taxon>
        <taxon>Sar</taxon>
        <taxon>Rhizaria</taxon>
        <taxon>Retaria</taxon>
        <taxon>Foraminifera</taxon>
        <taxon>Monothalamids</taxon>
        <taxon>Reticulomyxidae</taxon>
        <taxon>Reticulomyxa</taxon>
    </lineage>
</organism>
<dbReference type="AlphaFoldDB" id="X6LC49"/>
<feature type="non-terminal residue" evidence="3">
    <location>
        <position position="168"/>
    </location>
</feature>
<comment type="caution">
    <text evidence="3">The sequence shown here is derived from an EMBL/GenBank/DDBJ whole genome shotgun (WGS) entry which is preliminary data.</text>
</comment>
<evidence type="ECO:0000256" key="2">
    <source>
        <dbReference type="SAM" id="Phobius"/>
    </source>
</evidence>
<evidence type="ECO:0000313" key="3">
    <source>
        <dbReference type="EMBL" id="ETN98716.1"/>
    </source>
</evidence>
<protein>
    <submittedName>
        <fullName evidence="3">Uncharacterized protein</fullName>
    </submittedName>
</protein>
<sequence>MSFNTRENILTFLDQLGKFSFIDVFVTVFMIVSFYMHLIETVKLFFYTKKNLLVVSDRDFFNNNKKKIGSLGLDVQVQVEPDIGLVIFVLGTVLSQLYSHLFLYLDRKYARPHYLRHHRNRMTNPHDYHLNAQPKHIANLSTTATTATTTSEGLLRSSQKQPFLQNES</sequence>
<dbReference type="Proteomes" id="UP000023152">
    <property type="component" value="Unassembled WGS sequence"/>
</dbReference>
<feature type="transmembrane region" description="Helical" evidence="2">
    <location>
        <begin position="21"/>
        <end position="39"/>
    </location>
</feature>
<accession>X6LC49</accession>
<name>X6LC49_RETFI</name>
<feature type="region of interest" description="Disordered" evidence="1">
    <location>
        <begin position="148"/>
        <end position="168"/>
    </location>
</feature>
<dbReference type="EMBL" id="ASPP01045947">
    <property type="protein sequence ID" value="ETN98716.1"/>
    <property type="molecule type" value="Genomic_DNA"/>
</dbReference>
<keyword evidence="4" id="KW-1185">Reference proteome</keyword>
<dbReference type="PANTHER" id="PTHR34730">
    <property type="entry name" value="UNNAMED PRODUCT"/>
    <property type="match status" value="1"/>
</dbReference>
<reference evidence="3 4" key="1">
    <citation type="journal article" date="2013" name="Curr. Biol.">
        <title>The Genome of the Foraminiferan Reticulomyxa filosa.</title>
        <authorList>
            <person name="Glockner G."/>
            <person name="Hulsmann N."/>
            <person name="Schleicher M."/>
            <person name="Noegel A.A."/>
            <person name="Eichinger L."/>
            <person name="Gallinger C."/>
            <person name="Pawlowski J."/>
            <person name="Sierra R."/>
            <person name="Euteneuer U."/>
            <person name="Pillet L."/>
            <person name="Moustafa A."/>
            <person name="Platzer M."/>
            <person name="Groth M."/>
            <person name="Szafranski K."/>
            <person name="Schliwa M."/>
        </authorList>
    </citation>
    <scope>NUCLEOTIDE SEQUENCE [LARGE SCALE GENOMIC DNA]</scope>
</reference>
<keyword evidence="2" id="KW-0472">Membrane</keyword>
<feature type="transmembrane region" description="Helical" evidence="2">
    <location>
        <begin position="83"/>
        <end position="105"/>
    </location>
</feature>
<evidence type="ECO:0000313" key="4">
    <source>
        <dbReference type="Proteomes" id="UP000023152"/>
    </source>
</evidence>
<dbReference type="PANTHER" id="PTHR34730:SF1">
    <property type="entry name" value="PARAQUAT-INDUCIBLE PROTEIN A"/>
    <property type="match status" value="1"/>
</dbReference>
<keyword evidence="2" id="KW-0812">Transmembrane</keyword>
<evidence type="ECO:0000256" key="1">
    <source>
        <dbReference type="SAM" id="MobiDB-lite"/>
    </source>
</evidence>